<keyword evidence="5" id="KW-1185">Reference proteome</keyword>
<feature type="compositionally biased region" description="Polar residues" evidence="1">
    <location>
        <begin position="70"/>
        <end position="91"/>
    </location>
</feature>
<evidence type="ECO:0000256" key="3">
    <source>
        <dbReference type="SAM" id="SignalP"/>
    </source>
</evidence>
<keyword evidence="2" id="KW-0812">Transmembrane</keyword>
<feature type="region of interest" description="Disordered" evidence="1">
    <location>
        <begin position="70"/>
        <end position="107"/>
    </location>
</feature>
<sequence>MRSRSFLFAVGGITLLIVVGASPVAMERHYFAESALLSISDTSTDTTIPSRSVPPAIECEYLEVEMATSQSLSEAGRSASQSPNEDTTNEVSNKESIGDVRPDPTSATEVKTLFTPSSVSISNSPTAITGATGSSQNDLVVIGAINASFHISTRVQQKYPTPPSNSQGRPAQREAPIVAYSHSHSSSCENWPTWLLLALICIILLLRWLVKSPQIEMHSRWFWPRHKTPTTKLSPFPSHSGVS</sequence>
<dbReference type="RefSeq" id="XP_043011520.1">
    <property type="nucleotide sequence ID" value="XM_043150433.1"/>
</dbReference>
<dbReference type="Proteomes" id="UP001049176">
    <property type="component" value="Chromosome 3"/>
</dbReference>
<dbReference type="EMBL" id="CM032183">
    <property type="protein sequence ID" value="KAG7095050.1"/>
    <property type="molecule type" value="Genomic_DNA"/>
</dbReference>
<evidence type="ECO:0000256" key="1">
    <source>
        <dbReference type="SAM" id="MobiDB-lite"/>
    </source>
</evidence>
<evidence type="ECO:0000313" key="4">
    <source>
        <dbReference type="EMBL" id="KAG7095050.1"/>
    </source>
</evidence>
<reference evidence="4" key="1">
    <citation type="journal article" date="2021" name="Genome Biol. Evol.">
        <title>The assembled and annotated genome of the fairy-ring fungus Marasmius oreades.</title>
        <authorList>
            <person name="Hiltunen M."/>
            <person name="Ament-Velasquez S.L."/>
            <person name="Johannesson H."/>
        </authorList>
    </citation>
    <scope>NUCLEOTIDE SEQUENCE</scope>
    <source>
        <strain evidence="4">03SP1</strain>
    </source>
</reference>
<evidence type="ECO:0000256" key="2">
    <source>
        <dbReference type="SAM" id="Phobius"/>
    </source>
</evidence>
<evidence type="ECO:0000313" key="5">
    <source>
        <dbReference type="Proteomes" id="UP001049176"/>
    </source>
</evidence>
<keyword evidence="3" id="KW-0732">Signal</keyword>
<feature type="compositionally biased region" description="Basic and acidic residues" evidence="1">
    <location>
        <begin position="92"/>
        <end position="102"/>
    </location>
</feature>
<dbReference type="AlphaFoldDB" id="A0A9P7S4N9"/>
<organism evidence="4 5">
    <name type="scientific">Marasmius oreades</name>
    <name type="common">fairy-ring Marasmius</name>
    <dbReference type="NCBI Taxonomy" id="181124"/>
    <lineage>
        <taxon>Eukaryota</taxon>
        <taxon>Fungi</taxon>
        <taxon>Dikarya</taxon>
        <taxon>Basidiomycota</taxon>
        <taxon>Agaricomycotina</taxon>
        <taxon>Agaricomycetes</taxon>
        <taxon>Agaricomycetidae</taxon>
        <taxon>Agaricales</taxon>
        <taxon>Marasmiineae</taxon>
        <taxon>Marasmiaceae</taxon>
        <taxon>Marasmius</taxon>
    </lineage>
</organism>
<feature type="chain" id="PRO_5040273392" evidence="3">
    <location>
        <begin position="22"/>
        <end position="243"/>
    </location>
</feature>
<feature type="transmembrane region" description="Helical" evidence="2">
    <location>
        <begin position="191"/>
        <end position="210"/>
    </location>
</feature>
<accession>A0A9P7S4N9</accession>
<proteinExistence type="predicted"/>
<protein>
    <submittedName>
        <fullName evidence="4">Uncharacterized protein</fullName>
    </submittedName>
</protein>
<feature type="signal peptide" evidence="3">
    <location>
        <begin position="1"/>
        <end position="21"/>
    </location>
</feature>
<dbReference type="GeneID" id="66074916"/>
<keyword evidence="2" id="KW-0472">Membrane</keyword>
<dbReference type="KEGG" id="more:E1B28_005840"/>
<keyword evidence="2" id="KW-1133">Transmembrane helix</keyword>
<name>A0A9P7S4N9_9AGAR</name>
<dbReference type="OrthoDB" id="10591170at2759"/>
<comment type="caution">
    <text evidence="4">The sequence shown here is derived from an EMBL/GenBank/DDBJ whole genome shotgun (WGS) entry which is preliminary data.</text>
</comment>
<gene>
    <name evidence="4" type="ORF">E1B28_005840</name>
</gene>